<dbReference type="Proteomes" id="UP000323011">
    <property type="component" value="Unassembled WGS sequence"/>
</dbReference>
<sequence>MSSSGDASAPMAPPQSRASLAFQSLTGRLLGPVNQRIRTLVYALSPHRAARWVGLAVLVVLYALWVWVRPGWYIVTYGLGIYVLNLTVSFVSPVEDLGAADGRPLLPVTSDDSEAKPMMTKLPELKFWERATRGVLLAFLLTLVPAFNVPVFWPILLLYFAVLAAFTCRRQIGHMVRWGYVPFVGGKKRYQGAVGGFTEGGGGGAGLSATGAPPAGKGKGKWRDD</sequence>
<evidence type="ECO:0000256" key="2">
    <source>
        <dbReference type="ARBA" id="ARBA00006070"/>
    </source>
</evidence>
<dbReference type="PANTHER" id="PTHR10743:SF0">
    <property type="entry name" value="PROTEIN RER1"/>
    <property type="match status" value="1"/>
</dbReference>
<proteinExistence type="inferred from homology"/>
<evidence type="ECO:0000313" key="15">
    <source>
        <dbReference type="Proteomes" id="UP000325113"/>
    </source>
</evidence>
<dbReference type="Proteomes" id="UP000322899">
    <property type="component" value="Unassembled WGS sequence"/>
</dbReference>
<dbReference type="EMBL" id="VLTN01000013">
    <property type="protein sequence ID" value="KAA0154001.1"/>
    <property type="molecule type" value="Genomic_DNA"/>
</dbReference>
<dbReference type="EMBL" id="VLTL01000074">
    <property type="protein sequence ID" value="KAA0162864.1"/>
    <property type="molecule type" value="Genomic_DNA"/>
</dbReference>
<feature type="compositionally biased region" description="Low complexity" evidence="6">
    <location>
        <begin position="207"/>
        <end position="216"/>
    </location>
</feature>
<dbReference type="AlphaFoldDB" id="A0A5A8DDY9"/>
<dbReference type="Proteomes" id="UP000324907">
    <property type="component" value="Unassembled WGS sequence"/>
</dbReference>
<evidence type="ECO:0000313" key="8">
    <source>
        <dbReference type="EMBL" id="KAA0154001.1"/>
    </source>
</evidence>
<dbReference type="EMBL" id="VLTO01000103">
    <property type="protein sequence ID" value="KAA0164319.1"/>
    <property type="molecule type" value="Genomic_DNA"/>
</dbReference>
<feature type="transmembrane region" description="Helical" evidence="7">
    <location>
        <begin position="74"/>
        <end position="94"/>
    </location>
</feature>
<name>A0A5A8DDY9_CAFRO</name>
<protein>
    <recommendedName>
        <fullName evidence="16">Protein RER1</fullName>
    </recommendedName>
</protein>
<evidence type="ECO:0000313" key="12">
    <source>
        <dbReference type="Proteomes" id="UP000322899"/>
    </source>
</evidence>
<evidence type="ECO:0000313" key="11">
    <source>
        <dbReference type="EMBL" id="KAA0166737.1"/>
    </source>
</evidence>
<feature type="transmembrane region" description="Helical" evidence="7">
    <location>
        <begin position="49"/>
        <end position="68"/>
    </location>
</feature>
<evidence type="ECO:0000313" key="10">
    <source>
        <dbReference type="EMBL" id="KAA0164319.1"/>
    </source>
</evidence>
<dbReference type="GO" id="GO:0000139">
    <property type="term" value="C:Golgi membrane"/>
    <property type="evidence" value="ECO:0007669"/>
    <property type="project" value="TreeGrafter"/>
</dbReference>
<dbReference type="OMA" id="IDKWIMH"/>
<evidence type="ECO:0000313" key="14">
    <source>
        <dbReference type="Proteomes" id="UP000324907"/>
    </source>
</evidence>
<feature type="region of interest" description="Disordered" evidence="6">
    <location>
        <begin position="202"/>
        <end position="225"/>
    </location>
</feature>
<dbReference type="InterPro" id="IPR004932">
    <property type="entry name" value="Rer1"/>
</dbReference>
<evidence type="ECO:0000256" key="1">
    <source>
        <dbReference type="ARBA" id="ARBA00004141"/>
    </source>
</evidence>
<comment type="caution">
    <text evidence="9">The sequence shown here is derived from an EMBL/GenBank/DDBJ whole genome shotgun (WGS) entry which is preliminary data.</text>
</comment>
<keyword evidence="4 7" id="KW-1133">Transmembrane helix</keyword>
<evidence type="ECO:0000256" key="7">
    <source>
        <dbReference type="SAM" id="Phobius"/>
    </source>
</evidence>
<comment type="similarity">
    <text evidence="2">Belongs to the RER1 family.</text>
</comment>
<accession>A0A5A8DDY9</accession>
<feature type="transmembrane region" description="Helical" evidence="7">
    <location>
        <begin position="151"/>
        <end position="168"/>
    </location>
</feature>
<evidence type="ECO:0000313" key="13">
    <source>
        <dbReference type="Proteomes" id="UP000323011"/>
    </source>
</evidence>
<keyword evidence="13" id="KW-1185">Reference proteome</keyword>
<evidence type="ECO:0000256" key="4">
    <source>
        <dbReference type="ARBA" id="ARBA00022989"/>
    </source>
</evidence>
<dbReference type="PANTHER" id="PTHR10743">
    <property type="entry name" value="PROTEIN RER1"/>
    <property type="match status" value="1"/>
</dbReference>
<reference evidence="12 13" key="1">
    <citation type="submission" date="2019-07" db="EMBL/GenBank/DDBJ databases">
        <title>Genomes of Cafeteria roenbergensis.</title>
        <authorList>
            <person name="Fischer M.G."/>
            <person name="Hackl T."/>
            <person name="Roman M."/>
        </authorList>
    </citation>
    <scope>NUCLEOTIDE SEQUENCE [LARGE SCALE GENOMIC DNA]</scope>
    <source>
        <strain evidence="8 13">BVI</strain>
        <strain evidence="11 15">Cflag</strain>
        <strain evidence="10 12">E4-10P</strain>
        <strain evidence="9 14">RCC970-E3</strain>
    </source>
</reference>
<dbReference type="GO" id="GO:0005783">
    <property type="term" value="C:endoplasmic reticulum"/>
    <property type="evidence" value="ECO:0007669"/>
    <property type="project" value="GOC"/>
</dbReference>
<evidence type="ECO:0000256" key="3">
    <source>
        <dbReference type="ARBA" id="ARBA00022692"/>
    </source>
</evidence>
<comment type="subcellular location">
    <subcellularLocation>
        <location evidence="1">Membrane</location>
        <topology evidence="1">Multi-pass membrane protein</topology>
    </subcellularLocation>
</comment>
<evidence type="ECO:0000256" key="6">
    <source>
        <dbReference type="SAM" id="MobiDB-lite"/>
    </source>
</evidence>
<evidence type="ECO:0000313" key="9">
    <source>
        <dbReference type="EMBL" id="KAA0162864.1"/>
    </source>
</evidence>
<organism evidence="9 14">
    <name type="scientific">Cafeteria roenbergensis</name>
    <name type="common">Marine flagellate</name>
    <dbReference type="NCBI Taxonomy" id="33653"/>
    <lineage>
        <taxon>Eukaryota</taxon>
        <taxon>Sar</taxon>
        <taxon>Stramenopiles</taxon>
        <taxon>Bigyra</taxon>
        <taxon>Opalozoa</taxon>
        <taxon>Bicosoecida</taxon>
        <taxon>Cafeteriaceae</taxon>
        <taxon>Cafeteria</taxon>
    </lineage>
</organism>
<keyword evidence="3 7" id="KW-0812">Transmembrane</keyword>
<evidence type="ECO:0008006" key="16">
    <source>
        <dbReference type="Google" id="ProtNLM"/>
    </source>
</evidence>
<dbReference type="Pfam" id="PF03248">
    <property type="entry name" value="Rer1"/>
    <property type="match status" value="1"/>
</dbReference>
<dbReference type="GO" id="GO:0006890">
    <property type="term" value="P:retrograde vesicle-mediated transport, Golgi to endoplasmic reticulum"/>
    <property type="evidence" value="ECO:0007669"/>
    <property type="project" value="TreeGrafter"/>
</dbReference>
<dbReference type="OrthoDB" id="448250at2759"/>
<dbReference type="EMBL" id="VLTM01000007">
    <property type="protein sequence ID" value="KAA0166737.1"/>
    <property type="molecule type" value="Genomic_DNA"/>
</dbReference>
<gene>
    <name evidence="10" type="ORF">FNF27_07812</name>
    <name evidence="9" type="ORF">FNF28_04499</name>
    <name evidence="8" type="ORF">FNF29_02625</name>
    <name evidence="11" type="ORF">FNF31_01112</name>
</gene>
<dbReference type="Proteomes" id="UP000325113">
    <property type="component" value="Unassembled WGS sequence"/>
</dbReference>
<evidence type="ECO:0000256" key="5">
    <source>
        <dbReference type="ARBA" id="ARBA00023136"/>
    </source>
</evidence>
<dbReference type="GO" id="GO:0006621">
    <property type="term" value="P:protein retention in ER lumen"/>
    <property type="evidence" value="ECO:0007669"/>
    <property type="project" value="TreeGrafter"/>
</dbReference>
<keyword evidence="5 7" id="KW-0472">Membrane</keyword>